<evidence type="ECO:0000256" key="7">
    <source>
        <dbReference type="SAM" id="Phobius"/>
    </source>
</evidence>
<sequence length="298" mass="32846">MADSGDSQSFPPVTPGGSLIIAWQLRDKRVLLVGGGHVASGRLSHLLDADALVTLIAPKSGLHPLVLHRVFEDAYAKTRITYLDRTFGGEQDLDGADMVLTAIDDVELSRSICHMARARKIPVNVADVPPECDFYFGSMIRRGPLQVMVSTGGKGPKLANIIRRKMEDALPDNVGEAIERVGELRAELRKRAPGVGGRLGQKRMDWMTKVCETWSLGELGQLDEAAMEFLLDRGWDQKARVPSFEEVSNGLSRPPTKSPRLEFHPAERFVSRYLSPDFCVGVGLGLLVSLSLYMHRSR</sequence>
<dbReference type="OrthoDB" id="1721126at2759"/>
<dbReference type="NCBIfam" id="TIGR01470">
    <property type="entry name" value="cysG_Nterm"/>
    <property type="match status" value="1"/>
</dbReference>
<feature type="domain" description="Siroheme synthase central" evidence="9">
    <location>
        <begin position="142"/>
        <end position="168"/>
    </location>
</feature>
<feature type="transmembrane region" description="Helical" evidence="7">
    <location>
        <begin position="273"/>
        <end position="293"/>
    </location>
</feature>
<dbReference type="PANTHER" id="PTHR35330">
    <property type="entry name" value="SIROHEME BIOSYNTHESIS PROTEIN MET8"/>
    <property type="match status" value="1"/>
</dbReference>
<keyword evidence="3" id="KW-0560">Oxidoreductase</keyword>
<evidence type="ECO:0000256" key="4">
    <source>
        <dbReference type="ARBA" id="ARBA00023027"/>
    </source>
</evidence>
<feature type="domain" description="Siroheme biosynthesis protein Met8 C-terminal" evidence="8">
    <location>
        <begin position="171"/>
        <end position="238"/>
    </location>
</feature>
<keyword evidence="4" id="KW-0520">NAD</keyword>
<dbReference type="STRING" id="1051891.A0A0C3QJ67"/>
<dbReference type="AlphaFoldDB" id="A0A0C3QJ67"/>
<keyword evidence="7" id="KW-1133">Transmembrane helix</keyword>
<dbReference type="InterPro" id="IPR028161">
    <property type="entry name" value="Met8-like"/>
</dbReference>
<comment type="catalytic activity">
    <reaction evidence="6">
        <text>precorrin-2 + NAD(+) = sirohydrochlorin + NADH + 2 H(+)</text>
        <dbReference type="Rhea" id="RHEA:15613"/>
        <dbReference type="ChEBI" id="CHEBI:15378"/>
        <dbReference type="ChEBI" id="CHEBI:57540"/>
        <dbReference type="ChEBI" id="CHEBI:57945"/>
        <dbReference type="ChEBI" id="CHEBI:58351"/>
        <dbReference type="ChEBI" id="CHEBI:58827"/>
        <dbReference type="EC" id="1.3.1.76"/>
    </reaction>
</comment>
<dbReference type="Proteomes" id="UP000054248">
    <property type="component" value="Unassembled WGS sequence"/>
</dbReference>
<evidence type="ECO:0000256" key="3">
    <source>
        <dbReference type="ARBA" id="ARBA00023002"/>
    </source>
</evidence>
<evidence type="ECO:0000256" key="1">
    <source>
        <dbReference type="ARBA" id="ARBA00005010"/>
    </source>
</evidence>
<dbReference type="InterPro" id="IPR028281">
    <property type="entry name" value="Sirohaem_synthase_central"/>
</dbReference>
<evidence type="ECO:0000313" key="11">
    <source>
        <dbReference type="Proteomes" id="UP000054248"/>
    </source>
</evidence>
<evidence type="ECO:0000259" key="8">
    <source>
        <dbReference type="Pfam" id="PF14823"/>
    </source>
</evidence>
<dbReference type="SUPFAM" id="SSF51735">
    <property type="entry name" value="NAD(P)-binding Rossmann-fold domains"/>
    <property type="match status" value="1"/>
</dbReference>
<dbReference type="GO" id="GO:0043115">
    <property type="term" value="F:precorrin-2 dehydrogenase activity"/>
    <property type="evidence" value="ECO:0007669"/>
    <property type="project" value="UniProtKB-EC"/>
</dbReference>
<dbReference type="InterPro" id="IPR006367">
    <property type="entry name" value="Sirohaem_synthase_N"/>
</dbReference>
<reference evidence="10 11" key="1">
    <citation type="submission" date="2014-04" db="EMBL/GenBank/DDBJ databases">
        <authorList>
            <consortium name="DOE Joint Genome Institute"/>
            <person name="Kuo A."/>
            <person name="Girlanda M."/>
            <person name="Perotto S."/>
            <person name="Kohler A."/>
            <person name="Nagy L.G."/>
            <person name="Floudas D."/>
            <person name="Copeland A."/>
            <person name="Barry K.W."/>
            <person name="Cichocki N."/>
            <person name="Veneault-Fourrey C."/>
            <person name="LaButti K."/>
            <person name="Lindquist E.A."/>
            <person name="Lipzen A."/>
            <person name="Lundell T."/>
            <person name="Morin E."/>
            <person name="Murat C."/>
            <person name="Sun H."/>
            <person name="Tunlid A."/>
            <person name="Henrissat B."/>
            <person name="Grigoriev I.V."/>
            <person name="Hibbett D.S."/>
            <person name="Martin F."/>
            <person name="Nordberg H.P."/>
            <person name="Cantor M.N."/>
            <person name="Hua S.X."/>
        </authorList>
    </citation>
    <scope>NUCLEOTIDE SEQUENCE [LARGE SCALE GENOMIC DNA]</scope>
    <source>
        <strain evidence="10 11">MUT 4182</strain>
    </source>
</reference>
<keyword evidence="11" id="KW-1185">Reference proteome</keyword>
<dbReference type="EMBL" id="KN823029">
    <property type="protein sequence ID" value="KIO26154.1"/>
    <property type="molecule type" value="Genomic_DNA"/>
</dbReference>
<dbReference type="InterPro" id="IPR036291">
    <property type="entry name" value="NAD(P)-bd_dom_sf"/>
</dbReference>
<dbReference type="Pfam" id="PF13241">
    <property type="entry name" value="NAD_binding_7"/>
    <property type="match status" value="1"/>
</dbReference>
<keyword evidence="5" id="KW-0627">Porphyrin biosynthesis</keyword>
<dbReference type="GO" id="GO:0004325">
    <property type="term" value="F:ferrochelatase activity"/>
    <property type="evidence" value="ECO:0007669"/>
    <property type="project" value="InterPro"/>
</dbReference>
<dbReference type="PANTHER" id="PTHR35330:SF1">
    <property type="entry name" value="SIROHEME BIOSYNTHESIS PROTEIN MET8"/>
    <property type="match status" value="1"/>
</dbReference>
<dbReference type="UniPathway" id="UPA00262">
    <property type="reaction ID" value="UER00222"/>
</dbReference>
<name>A0A0C3QJ67_9AGAM</name>
<dbReference type="Pfam" id="PF14824">
    <property type="entry name" value="Sirohm_synth_M"/>
    <property type="match status" value="1"/>
</dbReference>
<accession>A0A0C3QJ67</accession>
<dbReference type="SUPFAM" id="SSF75615">
    <property type="entry name" value="Siroheme synthase middle domains-like"/>
    <property type="match status" value="1"/>
</dbReference>
<keyword evidence="7" id="KW-0472">Membrane</keyword>
<proteinExistence type="predicted"/>
<dbReference type="EC" id="1.3.1.76" evidence="2"/>
<evidence type="ECO:0000256" key="2">
    <source>
        <dbReference type="ARBA" id="ARBA00012400"/>
    </source>
</evidence>
<evidence type="ECO:0000259" key="9">
    <source>
        <dbReference type="Pfam" id="PF14824"/>
    </source>
</evidence>
<dbReference type="Gene3D" id="1.10.3280.10">
    <property type="entry name" value="Siroheme synthase, domain 3"/>
    <property type="match status" value="1"/>
</dbReference>
<dbReference type="Gene3D" id="3.40.50.720">
    <property type="entry name" value="NAD(P)-binding Rossmann-like Domain"/>
    <property type="match status" value="2"/>
</dbReference>
<dbReference type="Pfam" id="PF14823">
    <property type="entry name" value="Sirohm_synth_C"/>
    <property type="match status" value="1"/>
</dbReference>
<keyword evidence="7" id="KW-0812">Transmembrane</keyword>
<evidence type="ECO:0000256" key="5">
    <source>
        <dbReference type="ARBA" id="ARBA00023244"/>
    </source>
</evidence>
<reference evidence="11" key="2">
    <citation type="submission" date="2015-01" db="EMBL/GenBank/DDBJ databases">
        <title>Evolutionary Origins and Diversification of the Mycorrhizal Mutualists.</title>
        <authorList>
            <consortium name="DOE Joint Genome Institute"/>
            <consortium name="Mycorrhizal Genomics Consortium"/>
            <person name="Kohler A."/>
            <person name="Kuo A."/>
            <person name="Nagy L.G."/>
            <person name="Floudas D."/>
            <person name="Copeland A."/>
            <person name="Barry K.W."/>
            <person name="Cichocki N."/>
            <person name="Veneault-Fourrey C."/>
            <person name="LaButti K."/>
            <person name="Lindquist E.A."/>
            <person name="Lipzen A."/>
            <person name="Lundell T."/>
            <person name="Morin E."/>
            <person name="Murat C."/>
            <person name="Riley R."/>
            <person name="Ohm R."/>
            <person name="Sun H."/>
            <person name="Tunlid A."/>
            <person name="Henrissat B."/>
            <person name="Grigoriev I.V."/>
            <person name="Hibbett D.S."/>
            <person name="Martin F."/>
        </authorList>
    </citation>
    <scope>NUCLEOTIDE SEQUENCE [LARGE SCALE GENOMIC DNA]</scope>
    <source>
        <strain evidence="11">MUT 4182</strain>
    </source>
</reference>
<dbReference type="GO" id="GO:0019354">
    <property type="term" value="P:siroheme biosynthetic process"/>
    <property type="evidence" value="ECO:0007669"/>
    <property type="project" value="UniProtKB-UniPathway"/>
</dbReference>
<organism evidence="10 11">
    <name type="scientific">Tulasnella calospora MUT 4182</name>
    <dbReference type="NCBI Taxonomy" id="1051891"/>
    <lineage>
        <taxon>Eukaryota</taxon>
        <taxon>Fungi</taxon>
        <taxon>Dikarya</taxon>
        <taxon>Basidiomycota</taxon>
        <taxon>Agaricomycotina</taxon>
        <taxon>Agaricomycetes</taxon>
        <taxon>Cantharellales</taxon>
        <taxon>Tulasnellaceae</taxon>
        <taxon>Tulasnella</taxon>
    </lineage>
</organism>
<protein>
    <recommendedName>
        <fullName evidence="2">precorrin-2 dehydrogenase</fullName>
        <ecNumber evidence="2">1.3.1.76</ecNumber>
    </recommendedName>
</protein>
<dbReference type="Gene3D" id="3.30.160.110">
    <property type="entry name" value="Siroheme synthase, domain 2"/>
    <property type="match status" value="1"/>
</dbReference>
<evidence type="ECO:0000313" key="10">
    <source>
        <dbReference type="EMBL" id="KIO26154.1"/>
    </source>
</evidence>
<evidence type="ECO:0000256" key="6">
    <source>
        <dbReference type="ARBA" id="ARBA00047561"/>
    </source>
</evidence>
<dbReference type="InterPro" id="IPR028162">
    <property type="entry name" value="Met8_C"/>
</dbReference>
<comment type="pathway">
    <text evidence="1">Porphyrin-containing compound metabolism; siroheme biosynthesis; sirohydrochlorin from precorrin-2: step 1/1.</text>
</comment>
<gene>
    <name evidence="10" type="ORF">M407DRAFT_243847</name>
</gene>
<dbReference type="HOGENOM" id="CLU_011276_8_5_1"/>